<evidence type="ECO:0000313" key="10">
    <source>
        <dbReference type="EMBL" id="CAB4822166.1"/>
    </source>
</evidence>
<evidence type="ECO:0000256" key="1">
    <source>
        <dbReference type="ARBA" id="ARBA00007074"/>
    </source>
</evidence>
<dbReference type="InterPro" id="IPR038765">
    <property type="entry name" value="Papain-like_cys_pep_sf"/>
</dbReference>
<dbReference type="EMBL" id="CAFBLD010000001">
    <property type="protein sequence ID" value="CAB4855717.1"/>
    <property type="molecule type" value="Genomic_DNA"/>
</dbReference>
<dbReference type="EMBL" id="CAFBNH010000001">
    <property type="protein sequence ID" value="CAB4934741.1"/>
    <property type="molecule type" value="Genomic_DNA"/>
</dbReference>
<feature type="domain" description="NlpC/P60" evidence="5">
    <location>
        <begin position="273"/>
        <end position="400"/>
    </location>
</feature>
<evidence type="ECO:0000256" key="4">
    <source>
        <dbReference type="ARBA" id="ARBA00022807"/>
    </source>
</evidence>
<evidence type="ECO:0000313" key="9">
    <source>
        <dbReference type="EMBL" id="CAB4779271.1"/>
    </source>
</evidence>
<name>A0A6J6QYY2_9ZZZZ</name>
<dbReference type="EMBL" id="CAEZXO010000004">
    <property type="protein sequence ID" value="CAB4692320.1"/>
    <property type="molecule type" value="Genomic_DNA"/>
</dbReference>
<proteinExistence type="inferred from homology"/>
<keyword evidence="4" id="KW-0788">Thiol protease</keyword>
<dbReference type="AlphaFoldDB" id="A0A6J6QYY2"/>
<keyword evidence="2" id="KW-0645">Protease</keyword>
<dbReference type="EMBL" id="CAESAE010000003">
    <property type="protein sequence ID" value="CAB4335126.1"/>
    <property type="molecule type" value="Genomic_DNA"/>
</dbReference>
<gene>
    <name evidence="7" type="ORF">UFOPK2510_00778</name>
    <name evidence="8" type="ORF">UFOPK2718_00130</name>
    <name evidence="9" type="ORF">UFOPK2936_00774</name>
    <name evidence="10" type="ORF">UFOPK3174_00301</name>
    <name evidence="11" type="ORF">UFOPK3328_00105</name>
    <name evidence="12" type="ORF">UFOPK3779_00105</name>
    <name evidence="13" type="ORF">UFOPK3913_00131</name>
    <name evidence="6" type="ORF">UFOPK4107_00534</name>
    <name evidence="14" type="ORF">UFOPK4403_00722</name>
</gene>
<dbReference type="Pfam" id="PF00877">
    <property type="entry name" value="NLPC_P60"/>
    <property type="match status" value="1"/>
</dbReference>
<dbReference type="GO" id="GO:0008234">
    <property type="term" value="F:cysteine-type peptidase activity"/>
    <property type="evidence" value="ECO:0007669"/>
    <property type="project" value="UniProtKB-KW"/>
</dbReference>
<evidence type="ECO:0000313" key="13">
    <source>
        <dbReference type="EMBL" id="CAB4968572.1"/>
    </source>
</evidence>
<organism evidence="8">
    <name type="scientific">freshwater metagenome</name>
    <dbReference type="NCBI Taxonomy" id="449393"/>
    <lineage>
        <taxon>unclassified sequences</taxon>
        <taxon>metagenomes</taxon>
        <taxon>ecological metagenomes</taxon>
    </lineage>
</organism>
<dbReference type="PANTHER" id="PTHR47053:SF1">
    <property type="entry name" value="MUREIN DD-ENDOPEPTIDASE MEPH-RELATED"/>
    <property type="match status" value="1"/>
</dbReference>
<reference evidence="8" key="1">
    <citation type="submission" date="2020-05" db="EMBL/GenBank/DDBJ databases">
        <authorList>
            <person name="Chiriac C."/>
            <person name="Salcher M."/>
            <person name="Ghai R."/>
            <person name="Kavagutti S V."/>
        </authorList>
    </citation>
    <scope>NUCLEOTIDE SEQUENCE</scope>
</reference>
<comment type="similarity">
    <text evidence="1">Belongs to the peptidase C40 family.</text>
</comment>
<dbReference type="EMBL" id="CAFBOC010000001">
    <property type="protein sequence ID" value="CAB4968572.1"/>
    <property type="molecule type" value="Genomic_DNA"/>
</dbReference>
<dbReference type="PROSITE" id="PS51935">
    <property type="entry name" value="NLPC_P60"/>
    <property type="match status" value="1"/>
</dbReference>
<dbReference type="SUPFAM" id="SSF54001">
    <property type="entry name" value="Cysteine proteinases"/>
    <property type="match status" value="1"/>
</dbReference>
<dbReference type="PANTHER" id="PTHR47053">
    <property type="entry name" value="MUREIN DD-ENDOPEPTIDASE MEPH-RELATED"/>
    <property type="match status" value="1"/>
</dbReference>
<dbReference type="EMBL" id="CAEZZW010000003">
    <property type="protein sequence ID" value="CAB4779271.1"/>
    <property type="molecule type" value="Genomic_DNA"/>
</dbReference>
<evidence type="ECO:0000313" key="11">
    <source>
        <dbReference type="EMBL" id="CAB4855717.1"/>
    </source>
</evidence>
<evidence type="ECO:0000256" key="3">
    <source>
        <dbReference type="ARBA" id="ARBA00022801"/>
    </source>
</evidence>
<dbReference type="EMBL" id="CAFABH010000003">
    <property type="protein sequence ID" value="CAB4822166.1"/>
    <property type="molecule type" value="Genomic_DNA"/>
</dbReference>
<protein>
    <submittedName>
        <fullName evidence="8">Unannotated protein</fullName>
    </submittedName>
</protein>
<dbReference type="InterPro" id="IPR000064">
    <property type="entry name" value="NLP_P60_dom"/>
</dbReference>
<dbReference type="Gene3D" id="3.90.1720.10">
    <property type="entry name" value="endopeptidase domain like (from Nostoc punctiforme)"/>
    <property type="match status" value="1"/>
</dbReference>
<evidence type="ECO:0000313" key="8">
    <source>
        <dbReference type="EMBL" id="CAB4715976.1"/>
    </source>
</evidence>
<evidence type="ECO:0000256" key="2">
    <source>
        <dbReference type="ARBA" id="ARBA00022670"/>
    </source>
</evidence>
<evidence type="ECO:0000313" key="6">
    <source>
        <dbReference type="EMBL" id="CAB4335126.1"/>
    </source>
</evidence>
<dbReference type="GO" id="GO:0006508">
    <property type="term" value="P:proteolysis"/>
    <property type="evidence" value="ECO:0007669"/>
    <property type="project" value="UniProtKB-KW"/>
</dbReference>
<evidence type="ECO:0000313" key="14">
    <source>
        <dbReference type="EMBL" id="CAB5072118.1"/>
    </source>
</evidence>
<dbReference type="EMBL" id="CAFBQX010000003">
    <property type="protein sequence ID" value="CAB5072118.1"/>
    <property type="molecule type" value="Genomic_DNA"/>
</dbReference>
<evidence type="ECO:0000313" key="7">
    <source>
        <dbReference type="EMBL" id="CAB4692320.1"/>
    </source>
</evidence>
<keyword evidence="3" id="KW-0378">Hydrolase</keyword>
<evidence type="ECO:0000313" key="12">
    <source>
        <dbReference type="EMBL" id="CAB4934741.1"/>
    </source>
</evidence>
<accession>A0A6J6QYY2</accession>
<dbReference type="EMBL" id="CAEZYM010000001">
    <property type="protein sequence ID" value="CAB4715976.1"/>
    <property type="molecule type" value="Genomic_DNA"/>
</dbReference>
<evidence type="ECO:0000259" key="5">
    <source>
        <dbReference type="PROSITE" id="PS51935"/>
    </source>
</evidence>
<dbReference type="InterPro" id="IPR051202">
    <property type="entry name" value="Peptidase_C40"/>
</dbReference>
<sequence length="400" mass="42598">MKRNRVLATALILALSFSVAPSYAKTPKPTLAQIDAAKKAEAAKAAVAKAAANKLAAANQTLRGLTAVADHARAKYVQAQNELAVAIKVSIAAALHAQITADAVNAAHRTIGKLAANAYIMGGALADIEPLLSSSGPQDLVDQYSTLSKLGAQNSTALDRYKAAEVVAKAAKVQADDAKAAQQRATEKVAAAKKIADDARAAQQVEVNKLQAVQDQLMKELVSAKKVRTTLEQQRQLALLEESQANQAAQTPGQMKVWPDLGFKGRTSIRSTESQRLAAVAYAKKQVLARKPYVWGAQGPNSYDCSGLVYAAYKSAGLGYPGWDRLNAALYSVATMHVKLADLVPGDLLFYSYKPSIQTIHHITIYAGGGMMWEANSRSKGLIYSNMYSIDGLMPFGGRV</sequence>